<dbReference type="OrthoDB" id="298012at2759"/>
<accession>A0A167CQI0</accession>
<dbReference type="RefSeq" id="XP_018734462.1">
    <property type="nucleotide sequence ID" value="XM_018879058.1"/>
</dbReference>
<dbReference type="InterPro" id="IPR006139">
    <property type="entry name" value="D-isomer_2_OHA_DH_cat_dom"/>
</dbReference>
<evidence type="ECO:0000259" key="3">
    <source>
        <dbReference type="Pfam" id="PF00389"/>
    </source>
</evidence>
<dbReference type="KEGG" id="slb:AWJ20_213"/>
<dbReference type="InterPro" id="IPR006140">
    <property type="entry name" value="D-isomer_DH_NAD-bd"/>
</dbReference>
<dbReference type="PANTHER" id="PTHR10996:SF279">
    <property type="entry name" value="2-HYDROXYACID DEHYDROGENASE YPL113C-RELATED"/>
    <property type="match status" value="1"/>
</dbReference>
<dbReference type="Gene3D" id="3.40.50.720">
    <property type="entry name" value="NAD(P)-binding Rossmann-like Domain"/>
    <property type="match status" value="2"/>
</dbReference>
<evidence type="ECO:0000313" key="6">
    <source>
        <dbReference type="Proteomes" id="UP000189580"/>
    </source>
</evidence>
<sequence length="376" mass="40924">MTASVRPKILLLGVVHFIDKDILKRYESEFELINYDITTKEDLISKLETEFNDIVAIATVWFSFVPVGGLHDEKLLNALPKTLKVIATPTVGVDLYNLDALTKRGIVLANSAGITSDDVADIALHLSLSAYRFTSLFENSLRTHRNTLSARYVVEDQFDKAAGRASSEDVSAKRKMVYGHLVGNYKVDSPKGQVAGIVGFGSIGRAIAKRLAVLGMKIHYLKRSPLTESEIEELGGTGSTPPFEITRHETFDSLAKVSNLLVLVVPLTSDTRHILNERTIALLPDAARVVNVGRGPLIDQKALIKALESGKLSSAGLDVYEQEPLIEPALAERHDVTLLPHIGSCTDESAQAALENCFVNIKDVVLGSGKARNSVN</sequence>
<organism evidence="5 6">
    <name type="scientific">Sugiyamaella lignohabitans</name>
    <dbReference type="NCBI Taxonomy" id="796027"/>
    <lineage>
        <taxon>Eukaryota</taxon>
        <taxon>Fungi</taxon>
        <taxon>Dikarya</taxon>
        <taxon>Ascomycota</taxon>
        <taxon>Saccharomycotina</taxon>
        <taxon>Dipodascomycetes</taxon>
        <taxon>Dipodascales</taxon>
        <taxon>Trichomonascaceae</taxon>
        <taxon>Sugiyamaella</taxon>
    </lineage>
</organism>
<evidence type="ECO:0000256" key="2">
    <source>
        <dbReference type="RuleBase" id="RU003719"/>
    </source>
</evidence>
<dbReference type="GeneID" id="30034007"/>
<proteinExistence type="inferred from homology"/>
<feature type="domain" description="D-isomer specific 2-hydroxyacid dehydrogenase NAD-binding" evidence="4">
    <location>
        <begin position="184"/>
        <end position="343"/>
    </location>
</feature>
<reference evidence="5 6" key="1">
    <citation type="submission" date="2016-02" db="EMBL/GenBank/DDBJ databases">
        <title>Complete genome sequence and transcriptome regulation of the pentose utilising yeast Sugiyamaella lignohabitans.</title>
        <authorList>
            <person name="Bellasio M."/>
            <person name="Peymann A."/>
            <person name="Valli M."/>
            <person name="Sipitzky M."/>
            <person name="Graf A."/>
            <person name="Sauer M."/>
            <person name="Marx H."/>
            <person name="Mattanovich D."/>
        </authorList>
    </citation>
    <scope>NUCLEOTIDE SEQUENCE [LARGE SCALE GENOMIC DNA]</scope>
    <source>
        <strain evidence="5 6">CBS 10342</strain>
    </source>
</reference>
<dbReference type="Pfam" id="PF02826">
    <property type="entry name" value="2-Hacid_dh_C"/>
    <property type="match status" value="1"/>
</dbReference>
<dbReference type="EMBL" id="CP014501">
    <property type="protein sequence ID" value="ANB11985.1"/>
    <property type="molecule type" value="Genomic_DNA"/>
</dbReference>
<evidence type="ECO:0000313" key="5">
    <source>
        <dbReference type="EMBL" id="ANB11985.1"/>
    </source>
</evidence>
<dbReference type="GO" id="GO:0016618">
    <property type="term" value="F:hydroxypyruvate reductase [NAD(P)H] activity"/>
    <property type="evidence" value="ECO:0007669"/>
    <property type="project" value="TreeGrafter"/>
</dbReference>
<dbReference type="CDD" id="cd12168">
    <property type="entry name" value="Mand_dh_like"/>
    <property type="match status" value="1"/>
</dbReference>
<dbReference type="Proteomes" id="UP000189580">
    <property type="component" value="Chromosome a"/>
</dbReference>
<comment type="similarity">
    <text evidence="2">Belongs to the D-isomer specific 2-hydroxyacid dehydrogenase family.</text>
</comment>
<evidence type="ECO:0000256" key="1">
    <source>
        <dbReference type="ARBA" id="ARBA00023002"/>
    </source>
</evidence>
<dbReference type="Pfam" id="PF00389">
    <property type="entry name" value="2-Hacid_dh"/>
    <property type="match status" value="1"/>
</dbReference>
<keyword evidence="6" id="KW-1185">Reference proteome</keyword>
<dbReference type="PANTHER" id="PTHR10996">
    <property type="entry name" value="2-HYDROXYACID DEHYDROGENASE-RELATED"/>
    <property type="match status" value="1"/>
</dbReference>
<gene>
    <name evidence="5" type="ORF">AWJ20_213</name>
</gene>
<name>A0A167CQI0_9ASCO</name>
<feature type="domain" description="D-isomer specific 2-hydroxyacid dehydrogenase catalytic" evidence="3">
    <location>
        <begin position="31"/>
        <end position="376"/>
    </location>
</feature>
<dbReference type="SUPFAM" id="SSF52283">
    <property type="entry name" value="Formate/glycerate dehydrogenase catalytic domain-like"/>
    <property type="match status" value="1"/>
</dbReference>
<dbReference type="GO" id="GO:0030267">
    <property type="term" value="F:glyoxylate reductase (NADPH) activity"/>
    <property type="evidence" value="ECO:0007669"/>
    <property type="project" value="TreeGrafter"/>
</dbReference>
<keyword evidence="1 2" id="KW-0560">Oxidoreductase</keyword>
<dbReference type="GO" id="GO:0051287">
    <property type="term" value="F:NAD binding"/>
    <property type="evidence" value="ECO:0007669"/>
    <property type="project" value="InterPro"/>
</dbReference>
<dbReference type="InterPro" id="IPR050223">
    <property type="entry name" value="D-isomer_2-hydroxyacid_DH"/>
</dbReference>
<protein>
    <submittedName>
        <fullName evidence="5">Glyoxylate reductase</fullName>
    </submittedName>
</protein>
<dbReference type="GO" id="GO:0005829">
    <property type="term" value="C:cytosol"/>
    <property type="evidence" value="ECO:0007669"/>
    <property type="project" value="TreeGrafter"/>
</dbReference>
<dbReference type="SUPFAM" id="SSF51735">
    <property type="entry name" value="NAD(P)-binding Rossmann-fold domains"/>
    <property type="match status" value="1"/>
</dbReference>
<dbReference type="InterPro" id="IPR036291">
    <property type="entry name" value="NAD(P)-bd_dom_sf"/>
</dbReference>
<evidence type="ECO:0000259" key="4">
    <source>
        <dbReference type="Pfam" id="PF02826"/>
    </source>
</evidence>
<dbReference type="AlphaFoldDB" id="A0A167CQI0"/>